<comment type="similarity">
    <text evidence="1">Belongs to the glycosyltransferase 1 family.</text>
</comment>
<dbReference type="SFLD" id="SFLDG01140">
    <property type="entry name" value="C2.B:_Phosphomannomutase_and_P"/>
    <property type="match status" value="1"/>
</dbReference>
<dbReference type="Gene3D" id="3.40.50.2000">
    <property type="entry name" value="Glycogen Phosphorylase B"/>
    <property type="match status" value="2"/>
</dbReference>
<evidence type="ECO:0000259" key="8">
    <source>
        <dbReference type="Pfam" id="PF13579"/>
    </source>
</evidence>
<dbReference type="InterPro" id="IPR028098">
    <property type="entry name" value="Glyco_trans_4-like_N"/>
</dbReference>
<gene>
    <name evidence="9" type="ORF">ATI53_101520</name>
</gene>
<dbReference type="OrthoDB" id="7847955at2"/>
<dbReference type="EC" id="2.4.1.14" evidence="2"/>
<dbReference type="InterPro" id="IPR001296">
    <property type="entry name" value="Glyco_trans_1"/>
</dbReference>
<dbReference type="InterPro" id="IPR036412">
    <property type="entry name" value="HAD-like_sf"/>
</dbReference>
<evidence type="ECO:0000256" key="5">
    <source>
        <dbReference type="ARBA" id="ARBA00047471"/>
    </source>
</evidence>
<dbReference type="SUPFAM" id="SSF53756">
    <property type="entry name" value="UDP-Glycosyltransferase/glycogen phosphorylase"/>
    <property type="match status" value="1"/>
</dbReference>
<feature type="domain" description="Glycosyltransferase subfamily 4-like N-terminal" evidence="8">
    <location>
        <begin position="26"/>
        <end position="190"/>
    </location>
</feature>
<proteinExistence type="inferred from homology"/>
<dbReference type="InterPro" id="IPR044161">
    <property type="entry name" value="SPS"/>
</dbReference>
<evidence type="ECO:0000256" key="3">
    <source>
        <dbReference type="ARBA" id="ARBA00022676"/>
    </source>
</evidence>
<protein>
    <recommendedName>
        <fullName evidence="2">sucrose-phosphate synthase</fullName>
        <ecNumber evidence="2">2.4.1.14</ecNumber>
    </recommendedName>
</protein>
<dbReference type="Pfam" id="PF00534">
    <property type="entry name" value="Glycos_transf_1"/>
    <property type="match status" value="1"/>
</dbReference>
<accession>A0A327YAV9</accession>
<dbReference type="GO" id="GO:0046524">
    <property type="term" value="F:sucrose-phosphate synthase activity"/>
    <property type="evidence" value="ECO:0007669"/>
    <property type="project" value="UniProtKB-EC"/>
</dbReference>
<dbReference type="AlphaFoldDB" id="A0A327YAV9"/>
<keyword evidence="10" id="KW-1185">Reference proteome</keyword>
<dbReference type="SUPFAM" id="SSF56784">
    <property type="entry name" value="HAD-like"/>
    <property type="match status" value="1"/>
</dbReference>
<evidence type="ECO:0000259" key="7">
    <source>
        <dbReference type="Pfam" id="PF05116"/>
    </source>
</evidence>
<reference evidence="9 10" key="1">
    <citation type="submission" date="2018-06" db="EMBL/GenBank/DDBJ databases">
        <title>Genomic Encyclopedia of Archaeal and Bacterial Type Strains, Phase II (KMG-II): from individual species to whole genera.</title>
        <authorList>
            <person name="Goeker M."/>
        </authorList>
    </citation>
    <scope>NUCLEOTIDE SEQUENCE [LARGE SCALE GENOMIC DNA]</scope>
    <source>
        <strain evidence="9 10">DSM 22011</strain>
    </source>
</reference>
<dbReference type="Pfam" id="PF13579">
    <property type="entry name" value="Glyco_trans_4_4"/>
    <property type="match status" value="1"/>
</dbReference>
<evidence type="ECO:0000256" key="1">
    <source>
        <dbReference type="ARBA" id="ARBA00006530"/>
    </source>
</evidence>
<feature type="domain" description="Glycosyl transferase family 1" evidence="6">
    <location>
        <begin position="230"/>
        <end position="406"/>
    </location>
</feature>
<dbReference type="PANTHER" id="PTHR46039:SF5">
    <property type="entry name" value="SUCROSE-PHOSPHATE SYNTHASE 3-RELATED"/>
    <property type="match status" value="1"/>
</dbReference>
<evidence type="ECO:0000259" key="6">
    <source>
        <dbReference type="Pfam" id="PF00534"/>
    </source>
</evidence>
<dbReference type="InterPro" id="IPR023214">
    <property type="entry name" value="HAD_sf"/>
</dbReference>
<dbReference type="InterPro" id="IPR006380">
    <property type="entry name" value="SPP-like_dom"/>
</dbReference>
<dbReference type="NCBIfam" id="TIGR01484">
    <property type="entry name" value="HAD-SF-IIB"/>
    <property type="match status" value="1"/>
</dbReference>
<organism evidence="9 10">
    <name type="scientific">Salipiger aestuarii</name>
    <dbReference type="NCBI Taxonomy" id="568098"/>
    <lineage>
        <taxon>Bacteria</taxon>
        <taxon>Pseudomonadati</taxon>
        <taxon>Pseudomonadota</taxon>
        <taxon>Alphaproteobacteria</taxon>
        <taxon>Rhodobacterales</taxon>
        <taxon>Roseobacteraceae</taxon>
        <taxon>Salipiger</taxon>
    </lineage>
</organism>
<dbReference type="InterPro" id="IPR006379">
    <property type="entry name" value="HAD-SF_hydro_IIB"/>
</dbReference>
<dbReference type="PANTHER" id="PTHR46039">
    <property type="entry name" value="SUCROSE-PHOSPHATE SYNTHASE 3-RELATED"/>
    <property type="match status" value="1"/>
</dbReference>
<evidence type="ECO:0000256" key="2">
    <source>
        <dbReference type="ARBA" id="ARBA00012536"/>
    </source>
</evidence>
<evidence type="ECO:0000313" key="10">
    <source>
        <dbReference type="Proteomes" id="UP000249165"/>
    </source>
</evidence>
<dbReference type="GO" id="GO:0016791">
    <property type="term" value="F:phosphatase activity"/>
    <property type="evidence" value="ECO:0007669"/>
    <property type="project" value="UniProtKB-ARBA"/>
</dbReference>
<dbReference type="Gene3D" id="3.40.50.1000">
    <property type="entry name" value="HAD superfamily/HAD-like"/>
    <property type="match status" value="1"/>
</dbReference>
<dbReference type="SFLD" id="SFLDG01141">
    <property type="entry name" value="C2.B.1:_Sucrose_Phosphatase_Li"/>
    <property type="match status" value="1"/>
</dbReference>
<evidence type="ECO:0000256" key="4">
    <source>
        <dbReference type="ARBA" id="ARBA00022679"/>
    </source>
</evidence>
<comment type="caution">
    <text evidence="9">The sequence shown here is derived from an EMBL/GenBank/DDBJ whole genome shotgun (WGS) entry which is preliminary data.</text>
</comment>
<sequence length="682" mass="73619">MRIMHIALGGCLAAPPVSYGLTEDTGGHIAYILGAACAQAKRGDVTEVTIVTRAFQDDALGPRFWQPEEQVGPALRILRLRTDNRDYLSKDALADELPRLGNAFLALLDDMRDARPDILHAHFADAAELAMAAERAFGLPWLYTAHSLAAEKLAPGETPGPTVSRRIAREAKAVRRAHGIIASSRDEAERQIPRIDPTAEGRCFRIGPGVSLRHDGSALRARDFMTPFLRAPEKPVILAIARPIEKKNLVALVEAYGQAPDLRERVNLVILAGLRGGMHGGPPEQDKVIGALFDAVDRHDLWGRVALPRHHDARDVADLYELAARGGVFCNPAHHEPFGLTLIEAAHYGVPIVATANGGPVDIVETLDAGELIDPASTASIADGLRRSLDDPHRVEKACKAAQYAKTHYNWIGWAARAGRISAQLLSPAASLQRQNQPDDFLLASDIDGTLTGCPDGAAAFRAWVSQGDHLPCFAVATGRSVIEARRVLADWDLPEPDTIIASTGSEIWRRSGRDYHLCDRFAARIGADWRPLALREILGRLGATYQPRHDQRRWKISLLGAADDAARISAAFTRAGLRARVVASHARFVDILPVAAGKAEAIRFEAARRGLSPRDVVVAGDSGNDACMLGAFEHAILPANALPELDALKRGYRSPRSHAAGVLDGIAHFGLSAAPMMMAGE</sequence>
<evidence type="ECO:0000313" key="9">
    <source>
        <dbReference type="EMBL" id="RAK17222.1"/>
    </source>
</evidence>
<feature type="domain" description="Sucrose phosphatase-like" evidence="7">
    <location>
        <begin position="441"/>
        <end position="671"/>
    </location>
</feature>
<keyword evidence="4" id="KW-0808">Transferase</keyword>
<comment type="catalytic activity">
    <reaction evidence="5">
        <text>beta-D-fructose 6-phosphate + UDP-alpha-D-glucose = sucrose 6(F)-phosphate + UDP + H(+)</text>
        <dbReference type="Rhea" id="RHEA:22172"/>
        <dbReference type="ChEBI" id="CHEBI:15378"/>
        <dbReference type="ChEBI" id="CHEBI:57634"/>
        <dbReference type="ChEBI" id="CHEBI:57723"/>
        <dbReference type="ChEBI" id="CHEBI:58223"/>
        <dbReference type="ChEBI" id="CHEBI:58885"/>
        <dbReference type="EC" id="2.4.1.14"/>
    </reaction>
</comment>
<keyword evidence="3" id="KW-0328">Glycosyltransferase</keyword>
<dbReference type="Gene3D" id="3.90.1070.10">
    <property type="match status" value="1"/>
</dbReference>
<name>A0A327YAV9_9RHOB</name>
<dbReference type="SFLD" id="SFLDS00003">
    <property type="entry name" value="Haloacid_Dehalogenase"/>
    <property type="match status" value="1"/>
</dbReference>
<dbReference type="EMBL" id="QLMG01000015">
    <property type="protein sequence ID" value="RAK17222.1"/>
    <property type="molecule type" value="Genomic_DNA"/>
</dbReference>
<dbReference type="Proteomes" id="UP000249165">
    <property type="component" value="Unassembled WGS sequence"/>
</dbReference>
<dbReference type="Pfam" id="PF05116">
    <property type="entry name" value="S6PP"/>
    <property type="match status" value="1"/>
</dbReference>